<dbReference type="OrthoDB" id="10270292at2759"/>
<evidence type="ECO:0000256" key="1">
    <source>
        <dbReference type="SAM" id="MobiDB-lite"/>
    </source>
</evidence>
<keyword evidence="2" id="KW-1185">Reference proteome</keyword>
<proteinExistence type="predicted"/>
<protein>
    <submittedName>
        <fullName evidence="3">Uncharacterized protein LOC116292064</fullName>
    </submittedName>
</protein>
<sequence>MDIISVQEYPRKRCAPSSPLEDSILLQQPKRSCSSEYYLHEMSNCYRTHEIFADGSMPTLAKKTVSQPNEERMDCSDSNIQSENNDNTYMSKKHVELSKDDRPQEQEKPIPNLYVASSFRRSPVKCSRCCAGESAHFSHLKS</sequence>
<gene>
    <name evidence="3" type="primary">LOC116292064</name>
</gene>
<dbReference type="InParanoid" id="A0A6P8HJV5"/>
<dbReference type="RefSeq" id="XP_031555163.1">
    <property type="nucleotide sequence ID" value="XM_031699303.1"/>
</dbReference>
<dbReference type="KEGG" id="aten:116292064"/>
<name>A0A6P8HJV5_ACTTE</name>
<accession>A0A6P8HJV5</accession>
<feature type="compositionally biased region" description="Basic and acidic residues" evidence="1">
    <location>
        <begin position="93"/>
        <end position="108"/>
    </location>
</feature>
<evidence type="ECO:0000313" key="3">
    <source>
        <dbReference type="RefSeq" id="XP_031555163.1"/>
    </source>
</evidence>
<reference evidence="3" key="1">
    <citation type="submission" date="2025-08" db="UniProtKB">
        <authorList>
            <consortium name="RefSeq"/>
        </authorList>
    </citation>
    <scope>IDENTIFICATION</scope>
    <source>
        <tissue evidence="3">Tentacle</tissue>
    </source>
</reference>
<organism evidence="2 3">
    <name type="scientific">Actinia tenebrosa</name>
    <name type="common">Australian red waratah sea anemone</name>
    <dbReference type="NCBI Taxonomy" id="6105"/>
    <lineage>
        <taxon>Eukaryota</taxon>
        <taxon>Metazoa</taxon>
        <taxon>Cnidaria</taxon>
        <taxon>Anthozoa</taxon>
        <taxon>Hexacorallia</taxon>
        <taxon>Actiniaria</taxon>
        <taxon>Actiniidae</taxon>
        <taxon>Actinia</taxon>
    </lineage>
</organism>
<dbReference type="AlphaFoldDB" id="A0A6P8HJV5"/>
<evidence type="ECO:0000313" key="2">
    <source>
        <dbReference type="Proteomes" id="UP000515163"/>
    </source>
</evidence>
<dbReference type="Proteomes" id="UP000515163">
    <property type="component" value="Unplaced"/>
</dbReference>
<feature type="region of interest" description="Disordered" evidence="1">
    <location>
        <begin position="67"/>
        <end position="113"/>
    </location>
</feature>
<dbReference type="GeneID" id="116292064"/>
<feature type="compositionally biased region" description="Polar residues" evidence="1">
    <location>
        <begin position="76"/>
        <end position="90"/>
    </location>
</feature>